<dbReference type="InterPro" id="IPR036226">
    <property type="entry name" value="LipOase_C_sf"/>
</dbReference>
<dbReference type="EMBL" id="CP097502">
    <property type="protein sequence ID" value="URD76922.1"/>
    <property type="molecule type" value="Genomic_DNA"/>
</dbReference>
<comment type="similarity">
    <text evidence="2 12">Belongs to the lipoxygenase family.</text>
</comment>
<comment type="function">
    <text evidence="12">Plant lipoxygenase may be involved in a number of diverse aspects of plant physiology including growth and development, pest resistance, and senescence or responses to wounding.</text>
</comment>
<dbReference type="GO" id="GO:0046872">
    <property type="term" value="F:metal ion binding"/>
    <property type="evidence" value="ECO:0007669"/>
    <property type="project" value="UniProtKB-UniRule"/>
</dbReference>
<keyword evidence="16" id="KW-1185">Reference proteome</keyword>
<evidence type="ECO:0000256" key="13">
    <source>
        <dbReference type="SAM" id="MobiDB-lite"/>
    </source>
</evidence>
<evidence type="ECO:0000256" key="4">
    <source>
        <dbReference type="ARBA" id="ARBA00022723"/>
    </source>
</evidence>
<dbReference type="OrthoDB" id="772496at2759"/>
<gene>
    <name evidence="15" type="ORF">MUK42_35962</name>
</gene>
<dbReference type="InterPro" id="IPR000907">
    <property type="entry name" value="LipOase"/>
</dbReference>
<organism evidence="15 16">
    <name type="scientific">Musa troglodytarum</name>
    <name type="common">fe'i banana</name>
    <dbReference type="NCBI Taxonomy" id="320322"/>
    <lineage>
        <taxon>Eukaryota</taxon>
        <taxon>Viridiplantae</taxon>
        <taxon>Streptophyta</taxon>
        <taxon>Embryophyta</taxon>
        <taxon>Tracheophyta</taxon>
        <taxon>Spermatophyta</taxon>
        <taxon>Magnoliopsida</taxon>
        <taxon>Liliopsida</taxon>
        <taxon>Zingiberales</taxon>
        <taxon>Musaceae</taxon>
        <taxon>Musa</taxon>
    </lineage>
</organism>
<dbReference type="EC" id="1.13.11.-" evidence="12"/>
<keyword evidence="11 12" id="KW-0275">Fatty acid biosynthesis</keyword>
<keyword evidence="8" id="KW-0560">Oxidoreductase</keyword>
<dbReference type="PANTHER" id="PTHR11771">
    <property type="entry name" value="LIPOXYGENASE"/>
    <property type="match status" value="1"/>
</dbReference>
<dbReference type="PRINTS" id="PR00087">
    <property type="entry name" value="LIPOXYGENASE"/>
</dbReference>
<evidence type="ECO:0000256" key="2">
    <source>
        <dbReference type="ARBA" id="ARBA00009419"/>
    </source>
</evidence>
<evidence type="ECO:0000256" key="11">
    <source>
        <dbReference type="ARBA" id="ARBA00023160"/>
    </source>
</evidence>
<dbReference type="GO" id="GO:0016702">
    <property type="term" value="F:oxidoreductase activity, acting on single donors with incorporation of molecular oxygen, incorporation of two atoms of oxygen"/>
    <property type="evidence" value="ECO:0007669"/>
    <property type="project" value="InterPro"/>
</dbReference>
<evidence type="ECO:0000256" key="8">
    <source>
        <dbReference type="ARBA" id="ARBA00023002"/>
    </source>
</evidence>
<dbReference type="GO" id="GO:0031408">
    <property type="term" value="P:oxylipin biosynthetic process"/>
    <property type="evidence" value="ECO:0007669"/>
    <property type="project" value="UniProtKB-UniRule"/>
</dbReference>
<comment type="pathway">
    <text evidence="12">Lipid metabolism; oxylipin biosynthesis.</text>
</comment>
<reference evidence="15" key="1">
    <citation type="submission" date="2022-05" db="EMBL/GenBank/DDBJ databases">
        <title>The Musa troglodytarum L. genome provides insights into the mechanism of non-climacteric behaviour and enrichment of carotenoids.</title>
        <authorList>
            <person name="Wang J."/>
        </authorList>
    </citation>
    <scope>NUCLEOTIDE SEQUENCE</scope>
    <source>
        <tissue evidence="15">Leaf</tissue>
    </source>
</reference>
<dbReference type="Gene3D" id="4.10.375.10">
    <property type="entry name" value="Lipoxygenase-1, Domain 2"/>
    <property type="match status" value="1"/>
</dbReference>
<keyword evidence="9" id="KW-0408">Iron</keyword>
<dbReference type="GO" id="GO:0034440">
    <property type="term" value="P:lipid oxidation"/>
    <property type="evidence" value="ECO:0007669"/>
    <property type="project" value="InterPro"/>
</dbReference>
<feature type="region of interest" description="Disordered" evidence="13">
    <location>
        <begin position="1"/>
        <end position="31"/>
    </location>
</feature>
<evidence type="ECO:0000256" key="6">
    <source>
        <dbReference type="ARBA" id="ARBA00022832"/>
    </source>
</evidence>
<dbReference type="PROSITE" id="PS00081">
    <property type="entry name" value="LIPOXYGENASE_2"/>
    <property type="match status" value="1"/>
</dbReference>
<keyword evidence="5 12" id="KW-0925">Oxylipin biosynthesis</keyword>
<keyword evidence="10" id="KW-0443">Lipid metabolism</keyword>
<evidence type="ECO:0000256" key="5">
    <source>
        <dbReference type="ARBA" id="ARBA00022767"/>
    </source>
</evidence>
<dbReference type="GO" id="GO:0006633">
    <property type="term" value="P:fatty acid biosynthetic process"/>
    <property type="evidence" value="ECO:0007669"/>
    <property type="project" value="UniProtKB-KW"/>
</dbReference>
<feature type="non-terminal residue" evidence="15">
    <location>
        <position position="1"/>
    </location>
</feature>
<feature type="domain" description="Lipoxygenase" evidence="14">
    <location>
        <begin position="1"/>
        <end position="643"/>
    </location>
</feature>
<dbReference type="InterPro" id="IPR020834">
    <property type="entry name" value="LipOase_CS"/>
</dbReference>
<protein>
    <recommendedName>
        <fullName evidence="12">Lipoxygenase</fullName>
        <ecNumber evidence="12">1.13.11.-</ecNumber>
    </recommendedName>
</protein>
<comment type="cofactor">
    <cofactor evidence="1">
        <name>Fe cation</name>
        <dbReference type="ChEBI" id="CHEBI:24875"/>
    </cofactor>
</comment>
<keyword evidence="3 12" id="KW-0444">Lipid biosynthesis</keyword>
<accession>A0A9E7JDT3</accession>
<dbReference type="InterPro" id="IPR001246">
    <property type="entry name" value="LipOase_plant"/>
</dbReference>
<dbReference type="PRINTS" id="PR00468">
    <property type="entry name" value="PLTLPOXGNASE"/>
</dbReference>
<evidence type="ECO:0000256" key="3">
    <source>
        <dbReference type="ARBA" id="ARBA00022516"/>
    </source>
</evidence>
<dbReference type="Gene3D" id="3.10.450.60">
    <property type="match status" value="1"/>
</dbReference>
<dbReference type="SUPFAM" id="SSF48484">
    <property type="entry name" value="Lipoxigenase"/>
    <property type="match status" value="1"/>
</dbReference>
<dbReference type="Pfam" id="PF00305">
    <property type="entry name" value="Lipoxygenase"/>
    <property type="match status" value="1"/>
</dbReference>
<keyword evidence="7" id="KW-0223">Dioxygenase</keyword>
<keyword evidence="6" id="KW-0276">Fatty acid metabolism</keyword>
<dbReference type="InterPro" id="IPR027433">
    <property type="entry name" value="Lipoxygenase_dom_3"/>
</dbReference>
<dbReference type="PROSITE" id="PS51393">
    <property type="entry name" value="LIPOXYGENASE_3"/>
    <property type="match status" value="1"/>
</dbReference>
<keyword evidence="4" id="KW-0479">Metal-binding</keyword>
<proteinExistence type="inferred from homology"/>
<dbReference type="Gene3D" id="1.20.245.10">
    <property type="entry name" value="Lipoxygenase-1, Domain 5"/>
    <property type="match status" value="1"/>
</dbReference>
<dbReference type="InterPro" id="IPR013819">
    <property type="entry name" value="LipOase_C"/>
</dbReference>
<dbReference type="FunFam" id="3.10.450.60:FF:000002">
    <property type="entry name" value="Lipoxygenase"/>
    <property type="match status" value="1"/>
</dbReference>
<dbReference type="AlphaFoldDB" id="A0A9E7JDT3"/>
<evidence type="ECO:0000256" key="9">
    <source>
        <dbReference type="ARBA" id="ARBA00023004"/>
    </source>
</evidence>
<evidence type="ECO:0000313" key="15">
    <source>
        <dbReference type="EMBL" id="URD76922.1"/>
    </source>
</evidence>
<sequence length="643" mass="72806">ARPILGGTPEHPYPRRGRTGRPPTKTDPKSESRLPLLNLNIYVPRDEQFGNLKMADFLTYALKGVVRVVLPVLQVIAGVIPIEFDSFEDVLKLYEGGHPVPPSPLLEELRHLVPFEMIRELRRVGGCQDLIKLPRPHIIQVDKTAWRTDEEFTREMLAGLNPVVIRRLEEFPPTSKLDPCKYGDHTSKITAAHIDRHLDGLTVHQALEQNKLFILDHHDAYLPYLNRINALAVKVYATRTLLFLRQDSTLKPLAIELSLPHPDGEQHGVVSKVYTPAESGVEGSIWQLAKAYAAVTDSAYHALISHWLNTHAVMEPFVIATHRHLSVIHPIHKLLSPHYRDTMTINALARHALIPAGGIFELTVFPGRYALELSSTVYKSWNFREQALPADLIKRGVAVKDGDDKLRLLIEDYPYAVDGLQIWHAIETWVREYCAIYYPTDDDVKADAELQAWWKEVREVGHGDRKDERWWPAMHTRSELFEACTTIIWIGSALHAAINFGQYPYAGYLPNRPTMSRRFMPEPGTPEYEELKTNPDKVFLKTITSQLLTVLGLNTIEILSNHASDEVYLGQRDTLEWTSDEGAVKAFERFGERLKAIEAEIMKKNEDPSLKNRNGPAKMPYTLLFPSSGVGITGRGIPNSISI</sequence>
<evidence type="ECO:0000259" key="14">
    <source>
        <dbReference type="PROSITE" id="PS51393"/>
    </source>
</evidence>
<name>A0A9E7JDT3_9LILI</name>
<dbReference type="Proteomes" id="UP001055439">
    <property type="component" value="Chromosome 1"/>
</dbReference>
<evidence type="ECO:0000256" key="10">
    <source>
        <dbReference type="ARBA" id="ARBA00023098"/>
    </source>
</evidence>
<dbReference type="FunFam" id="1.20.245.10:FF:000002">
    <property type="entry name" value="Lipoxygenase"/>
    <property type="match status" value="1"/>
</dbReference>
<evidence type="ECO:0000313" key="16">
    <source>
        <dbReference type="Proteomes" id="UP001055439"/>
    </source>
</evidence>
<evidence type="ECO:0000256" key="1">
    <source>
        <dbReference type="ARBA" id="ARBA00001962"/>
    </source>
</evidence>
<evidence type="ECO:0000256" key="12">
    <source>
        <dbReference type="RuleBase" id="RU003975"/>
    </source>
</evidence>
<dbReference type="Gene3D" id="4.10.372.10">
    <property type="entry name" value="Lipoxygenase-1, Domain 3"/>
    <property type="match status" value="1"/>
</dbReference>
<evidence type="ECO:0000256" key="7">
    <source>
        <dbReference type="ARBA" id="ARBA00022964"/>
    </source>
</evidence>